<organism evidence="1 2">
    <name type="scientific">Pseudomonas putida</name>
    <name type="common">Arthrobacter siderocapsulatus</name>
    <dbReference type="NCBI Taxonomy" id="303"/>
    <lineage>
        <taxon>Bacteria</taxon>
        <taxon>Pseudomonadati</taxon>
        <taxon>Pseudomonadota</taxon>
        <taxon>Gammaproteobacteria</taxon>
        <taxon>Pseudomonadales</taxon>
        <taxon>Pseudomonadaceae</taxon>
        <taxon>Pseudomonas</taxon>
    </lineage>
</organism>
<dbReference type="EMBL" id="JADLKB010000016">
    <property type="protein sequence ID" value="MBF8736904.1"/>
    <property type="molecule type" value="Genomic_DNA"/>
</dbReference>
<protein>
    <submittedName>
        <fullName evidence="1">Uncharacterized protein</fullName>
    </submittedName>
</protein>
<dbReference type="Proteomes" id="UP000639504">
    <property type="component" value="Unassembled WGS sequence"/>
</dbReference>
<evidence type="ECO:0000313" key="2">
    <source>
        <dbReference type="Proteomes" id="UP000639504"/>
    </source>
</evidence>
<name>A0AAW4BY11_PSEPU</name>
<proteinExistence type="predicted"/>
<reference evidence="1" key="1">
    <citation type="submission" date="2020-10" db="EMBL/GenBank/DDBJ databases">
        <title>Genome sequences of Pseudomonas isolates.</title>
        <authorList>
            <person name="Wessels L."/>
            <person name="Reich F."/>
            <person name="Hammerl J."/>
        </authorList>
    </citation>
    <scope>NUCLEOTIDE SEQUENCE</scope>
    <source>
        <strain evidence="1">20-MO00640-0</strain>
    </source>
</reference>
<dbReference type="RefSeq" id="WP_196183094.1">
    <property type="nucleotide sequence ID" value="NZ_JADLJW010000025.1"/>
</dbReference>
<sequence>MITEESTIFKSGFEVLFVASGHLPAVTALLQISEKLRAFKAFSVTDPDT</sequence>
<gene>
    <name evidence="1" type="ORF">IR015_16000</name>
</gene>
<accession>A0AAW4BY11</accession>
<comment type="caution">
    <text evidence="1">The sequence shown here is derived from an EMBL/GenBank/DDBJ whole genome shotgun (WGS) entry which is preliminary data.</text>
</comment>
<evidence type="ECO:0000313" key="1">
    <source>
        <dbReference type="EMBL" id="MBF8736904.1"/>
    </source>
</evidence>
<dbReference type="AlphaFoldDB" id="A0AAW4BY11"/>